<evidence type="ECO:0000256" key="3">
    <source>
        <dbReference type="ARBA" id="ARBA00023002"/>
    </source>
</evidence>
<sequence>MPSSNFSADSLPDLKGRVYLVTGGNSGWRVKRHQVDFGEATVIGLASHGAKVYMAARSEAKATASIDEIRQHLPQADIHFLELDLGSFSSVVSAAARIRRTEQVLHGLVNNAGIMGTPFARTKDGFEEQWQTNYLSHWLLTNHLLPLLLKTARASAPGDVRIANLSSSGHQLFAPKAGIVFDDLDLESENGMTRYGQSKLGNVLHAKSLNTRYGPKGATPRAGEVWVASIHPGYIMTNLNNKATAMSPFGSTVALKAFNKVLLWVGALTDDQSKGALSSMYAIASPEFDRESSGAYLVPYAKVGTPSVLARDAELADRLWTWSEEEMRKRRLLFQEQDA</sequence>
<keyword evidence="2" id="KW-0521">NADP</keyword>
<dbReference type="EMBL" id="JARVKM010000035">
    <property type="protein sequence ID" value="KAK9775331.1"/>
    <property type="molecule type" value="Genomic_DNA"/>
</dbReference>
<keyword evidence="5" id="KW-1185">Reference proteome</keyword>
<proteinExistence type="inferred from homology"/>
<protein>
    <submittedName>
        <fullName evidence="4">Short chain dehydrogenase protein</fullName>
    </submittedName>
</protein>
<name>A0ABR2XNZ0_9PEZI</name>
<dbReference type="PANTHER" id="PTHR24320">
    <property type="entry name" value="RETINOL DEHYDROGENASE"/>
    <property type="match status" value="1"/>
</dbReference>
<organism evidence="4 5">
    <name type="scientific">Seiridium cardinale</name>
    <dbReference type="NCBI Taxonomy" id="138064"/>
    <lineage>
        <taxon>Eukaryota</taxon>
        <taxon>Fungi</taxon>
        <taxon>Dikarya</taxon>
        <taxon>Ascomycota</taxon>
        <taxon>Pezizomycotina</taxon>
        <taxon>Sordariomycetes</taxon>
        <taxon>Xylariomycetidae</taxon>
        <taxon>Amphisphaeriales</taxon>
        <taxon>Sporocadaceae</taxon>
        <taxon>Seiridium</taxon>
    </lineage>
</organism>
<keyword evidence="3" id="KW-0560">Oxidoreductase</keyword>
<dbReference type="InterPro" id="IPR002347">
    <property type="entry name" value="SDR_fam"/>
</dbReference>
<accession>A0ABR2XNZ0</accession>
<comment type="caution">
    <text evidence="4">The sequence shown here is derived from an EMBL/GenBank/DDBJ whole genome shotgun (WGS) entry which is preliminary data.</text>
</comment>
<dbReference type="Pfam" id="PF00106">
    <property type="entry name" value="adh_short"/>
    <property type="match status" value="1"/>
</dbReference>
<comment type="similarity">
    <text evidence="1">Belongs to the short-chain dehydrogenases/reductases (SDR) family.</text>
</comment>
<dbReference type="Proteomes" id="UP001465668">
    <property type="component" value="Unassembled WGS sequence"/>
</dbReference>
<gene>
    <name evidence="4" type="ORF">SCAR479_08007</name>
</gene>
<evidence type="ECO:0000313" key="5">
    <source>
        <dbReference type="Proteomes" id="UP001465668"/>
    </source>
</evidence>
<evidence type="ECO:0000256" key="1">
    <source>
        <dbReference type="ARBA" id="ARBA00006484"/>
    </source>
</evidence>
<reference evidence="4 5" key="1">
    <citation type="submission" date="2024-02" db="EMBL/GenBank/DDBJ databases">
        <title>First draft genome assembly of two strains of Seiridium cardinale.</title>
        <authorList>
            <person name="Emiliani G."/>
            <person name="Scali E."/>
        </authorList>
    </citation>
    <scope>NUCLEOTIDE SEQUENCE [LARGE SCALE GENOMIC DNA]</scope>
    <source>
        <strain evidence="4 5">BM-138-000479</strain>
    </source>
</reference>
<evidence type="ECO:0000256" key="2">
    <source>
        <dbReference type="ARBA" id="ARBA00022857"/>
    </source>
</evidence>
<dbReference type="SUPFAM" id="SSF51735">
    <property type="entry name" value="NAD(P)-binding Rossmann-fold domains"/>
    <property type="match status" value="1"/>
</dbReference>
<dbReference type="InterPro" id="IPR036291">
    <property type="entry name" value="NAD(P)-bd_dom_sf"/>
</dbReference>
<dbReference type="Gene3D" id="3.40.50.720">
    <property type="entry name" value="NAD(P)-binding Rossmann-like Domain"/>
    <property type="match status" value="1"/>
</dbReference>
<dbReference type="PANTHER" id="PTHR24320:SF282">
    <property type="entry name" value="WW DOMAIN-CONTAINING OXIDOREDUCTASE"/>
    <property type="match status" value="1"/>
</dbReference>
<evidence type="ECO:0000313" key="4">
    <source>
        <dbReference type="EMBL" id="KAK9775331.1"/>
    </source>
</evidence>